<keyword evidence="1" id="KW-0862">Zinc</keyword>
<name>A0ABY7CBZ4_9BASI</name>
<keyword evidence="1" id="KW-0479">Metal-binding</keyword>
<feature type="region of interest" description="Disordered" evidence="2">
    <location>
        <begin position="57"/>
        <end position="76"/>
    </location>
</feature>
<dbReference type="InterPro" id="IPR039136">
    <property type="entry name" value="NUFIP1-like"/>
</dbReference>
<gene>
    <name evidence="4" type="ORF">PtA15_3A73</name>
</gene>
<dbReference type="PANTHER" id="PTHR13309:SF0">
    <property type="entry name" value="FMR1-INTERACTING PROTEIN NUFIP1"/>
    <property type="match status" value="1"/>
</dbReference>
<evidence type="ECO:0000313" key="4">
    <source>
        <dbReference type="EMBL" id="WAQ82709.1"/>
    </source>
</evidence>
<feature type="region of interest" description="Disordered" evidence="2">
    <location>
        <begin position="154"/>
        <end position="255"/>
    </location>
</feature>
<evidence type="ECO:0000313" key="5">
    <source>
        <dbReference type="Proteomes" id="UP001164743"/>
    </source>
</evidence>
<dbReference type="Proteomes" id="UP001164743">
    <property type="component" value="Chromosome 3A"/>
</dbReference>
<dbReference type="PROSITE" id="PS00028">
    <property type="entry name" value="ZINC_FINGER_C2H2_1"/>
    <property type="match status" value="1"/>
</dbReference>
<organism evidence="4 5">
    <name type="scientific">Puccinia triticina</name>
    <dbReference type="NCBI Taxonomy" id="208348"/>
    <lineage>
        <taxon>Eukaryota</taxon>
        <taxon>Fungi</taxon>
        <taxon>Dikarya</taxon>
        <taxon>Basidiomycota</taxon>
        <taxon>Pucciniomycotina</taxon>
        <taxon>Pucciniomycetes</taxon>
        <taxon>Pucciniales</taxon>
        <taxon>Pucciniaceae</taxon>
        <taxon>Puccinia</taxon>
    </lineage>
</organism>
<keyword evidence="1" id="KW-0863">Zinc-finger</keyword>
<dbReference type="Pfam" id="PF10453">
    <property type="entry name" value="NUFIP1"/>
    <property type="match status" value="1"/>
</dbReference>
<accession>A0ABY7CBZ4</accession>
<dbReference type="InterPro" id="IPR019496">
    <property type="entry name" value="NUFIP1_cons_dom"/>
</dbReference>
<dbReference type="EMBL" id="CP110423">
    <property type="protein sequence ID" value="WAQ82709.1"/>
    <property type="molecule type" value="Genomic_DNA"/>
</dbReference>
<dbReference type="InterPro" id="IPR013087">
    <property type="entry name" value="Znf_C2H2_type"/>
</dbReference>
<evidence type="ECO:0000259" key="3">
    <source>
        <dbReference type="PROSITE" id="PS50157"/>
    </source>
</evidence>
<sequence length="315" mass="35626">MPKSIFRCEECKQDYYNLTDLANHLRNHVKCDYENCKFEAIQDILDLHKEDRHLIFKPGRSPKSRAKTNTKPDGPLNATIQGLGYALKTQEDIDKWIQERKKKWPTNALVAEKRAQAEERKKKILLEVSNQYKNEHKNRRRVWVRNDQADPPIIRGATKRACPDTQLPENIQGDVHESDGSESSSSGSDIDPLKDAVSSKIAPPVRNPPATQSSSFNAGPSKNQQTSLRGENSNKQNAKGSSSNRRPGNASSSSGHLFLDRSGLFSKLIEKDVEQDVSDLHEVIDFLTRNAFLDGYHTRILHPTHSEPQIQEVLK</sequence>
<keyword evidence="5" id="KW-1185">Reference proteome</keyword>
<dbReference type="GeneID" id="77808621"/>
<dbReference type="PROSITE" id="PS50157">
    <property type="entry name" value="ZINC_FINGER_C2H2_2"/>
    <property type="match status" value="1"/>
</dbReference>
<dbReference type="RefSeq" id="XP_053018264.1">
    <property type="nucleotide sequence ID" value="XM_053167737.1"/>
</dbReference>
<evidence type="ECO:0000256" key="2">
    <source>
        <dbReference type="SAM" id="MobiDB-lite"/>
    </source>
</evidence>
<protein>
    <recommendedName>
        <fullName evidence="3">C2H2-type domain-containing protein</fullName>
    </recommendedName>
</protein>
<proteinExistence type="predicted"/>
<feature type="compositionally biased region" description="Polar residues" evidence="2">
    <location>
        <begin position="209"/>
        <end position="255"/>
    </location>
</feature>
<feature type="domain" description="C2H2-type" evidence="3">
    <location>
        <begin position="6"/>
        <end position="28"/>
    </location>
</feature>
<reference evidence="4" key="1">
    <citation type="submission" date="2022-10" db="EMBL/GenBank/DDBJ databases">
        <title>Puccinia triticina Genome sequencing and assembly.</title>
        <authorList>
            <person name="Li C."/>
        </authorList>
    </citation>
    <scope>NUCLEOTIDE SEQUENCE</scope>
    <source>
        <strain evidence="4">Pt15</strain>
    </source>
</reference>
<evidence type="ECO:0000256" key="1">
    <source>
        <dbReference type="PROSITE-ProRule" id="PRU00042"/>
    </source>
</evidence>
<dbReference type="PANTHER" id="PTHR13309">
    <property type="entry name" value="NUCLEAR FRAGILE X MENTAL RETARDATION PROTEIN INTERACTING PROTEIN 1"/>
    <property type="match status" value="1"/>
</dbReference>